<organism evidence="1 2">
    <name type="scientific">Caerostris darwini</name>
    <dbReference type="NCBI Taxonomy" id="1538125"/>
    <lineage>
        <taxon>Eukaryota</taxon>
        <taxon>Metazoa</taxon>
        <taxon>Ecdysozoa</taxon>
        <taxon>Arthropoda</taxon>
        <taxon>Chelicerata</taxon>
        <taxon>Arachnida</taxon>
        <taxon>Araneae</taxon>
        <taxon>Araneomorphae</taxon>
        <taxon>Entelegynae</taxon>
        <taxon>Araneoidea</taxon>
        <taxon>Araneidae</taxon>
        <taxon>Caerostris</taxon>
    </lineage>
</organism>
<accession>A0AAV4T926</accession>
<comment type="caution">
    <text evidence="1">The sequence shown here is derived from an EMBL/GenBank/DDBJ whole genome shotgun (WGS) entry which is preliminary data.</text>
</comment>
<dbReference type="EMBL" id="BPLQ01009132">
    <property type="protein sequence ID" value="GIY41947.1"/>
    <property type="molecule type" value="Genomic_DNA"/>
</dbReference>
<sequence length="87" mass="9767">MSLIRDLSAEQNVEILSKAESSGRLRSDDCDQSPALDGSEGICHRLRNGWILGTAWKVSIRCGILIRLHMLNLRTRLSTPETQHTTH</sequence>
<keyword evidence="2" id="KW-1185">Reference proteome</keyword>
<evidence type="ECO:0000313" key="2">
    <source>
        <dbReference type="Proteomes" id="UP001054837"/>
    </source>
</evidence>
<dbReference type="AlphaFoldDB" id="A0AAV4T926"/>
<reference evidence="1 2" key="1">
    <citation type="submission" date="2021-06" db="EMBL/GenBank/DDBJ databases">
        <title>Caerostris darwini draft genome.</title>
        <authorList>
            <person name="Kono N."/>
            <person name="Arakawa K."/>
        </authorList>
    </citation>
    <scope>NUCLEOTIDE SEQUENCE [LARGE SCALE GENOMIC DNA]</scope>
</reference>
<name>A0AAV4T926_9ARAC</name>
<protein>
    <submittedName>
        <fullName evidence="1">Uncharacterized protein</fullName>
    </submittedName>
</protein>
<evidence type="ECO:0000313" key="1">
    <source>
        <dbReference type="EMBL" id="GIY41947.1"/>
    </source>
</evidence>
<proteinExistence type="predicted"/>
<dbReference type="Proteomes" id="UP001054837">
    <property type="component" value="Unassembled WGS sequence"/>
</dbReference>
<gene>
    <name evidence="1" type="ORF">CDAR_504001</name>
</gene>